<evidence type="ECO:0000256" key="14">
    <source>
        <dbReference type="PIRSR" id="PIRSR004930-1"/>
    </source>
</evidence>
<dbReference type="SUPFAM" id="SSF55821">
    <property type="entry name" value="YrdC/RibB"/>
    <property type="match status" value="1"/>
</dbReference>
<comment type="similarity">
    <text evidence="2 13">Belongs to the SUA5 family.</text>
</comment>
<organism evidence="16 17">
    <name type="scientific">Gimesia aquarii</name>
    <dbReference type="NCBI Taxonomy" id="2527964"/>
    <lineage>
        <taxon>Bacteria</taxon>
        <taxon>Pseudomonadati</taxon>
        <taxon>Planctomycetota</taxon>
        <taxon>Planctomycetia</taxon>
        <taxon>Planctomycetales</taxon>
        <taxon>Planctomycetaceae</taxon>
        <taxon>Gimesia</taxon>
    </lineage>
</organism>
<feature type="binding site" evidence="14">
    <location>
        <position position="228"/>
    </location>
    <ligand>
        <name>ATP</name>
        <dbReference type="ChEBI" id="CHEBI:30616"/>
    </ligand>
</feature>
<evidence type="ECO:0000256" key="6">
    <source>
        <dbReference type="ARBA" id="ARBA00022679"/>
    </source>
</evidence>
<evidence type="ECO:0000256" key="1">
    <source>
        <dbReference type="ARBA" id="ARBA00004496"/>
    </source>
</evidence>
<evidence type="ECO:0000256" key="10">
    <source>
        <dbReference type="ARBA" id="ARBA00022840"/>
    </source>
</evidence>
<evidence type="ECO:0000256" key="12">
    <source>
        <dbReference type="ARBA" id="ARBA00048366"/>
    </source>
</evidence>
<dbReference type="PANTHER" id="PTHR17490:SF16">
    <property type="entry name" value="THREONYLCARBAMOYL-AMP SYNTHASE"/>
    <property type="match status" value="1"/>
</dbReference>
<reference evidence="16 17" key="1">
    <citation type="submission" date="2019-03" db="EMBL/GenBank/DDBJ databases">
        <title>Deep-cultivation of Planctomycetes and their phenomic and genomic characterization uncovers novel biology.</title>
        <authorList>
            <person name="Wiegand S."/>
            <person name="Jogler M."/>
            <person name="Boedeker C."/>
            <person name="Pinto D."/>
            <person name="Vollmers J."/>
            <person name="Rivas-Marin E."/>
            <person name="Kohn T."/>
            <person name="Peeters S.H."/>
            <person name="Heuer A."/>
            <person name="Rast P."/>
            <person name="Oberbeckmann S."/>
            <person name="Bunk B."/>
            <person name="Jeske O."/>
            <person name="Meyerdierks A."/>
            <person name="Storesund J.E."/>
            <person name="Kallscheuer N."/>
            <person name="Luecker S."/>
            <person name="Lage O.M."/>
            <person name="Pohl T."/>
            <person name="Merkel B.J."/>
            <person name="Hornburger P."/>
            <person name="Mueller R.-W."/>
            <person name="Bruemmer F."/>
            <person name="Labrenz M."/>
            <person name="Spormann A.M."/>
            <person name="Op den Camp H."/>
            <person name="Overmann J."/>
            <person name="Amann R."/>
            <person name="Jetten M.S.M."/>
            <person name="Mascher T."/>
            <person name="Medema M.H."/>
            <person name="Devos D.P."/>
            <person name="Kaster A.-K."/>
            <person name="Ovreas L."/>
            <person name="Rohde M."/>
            <person name="Galperin M.Y."/>
            <person name="Jogler C."/>
        </authorList>
    </citation>
    <scope>NUCLEOTIDE SEQUENCE [LARGE SCALE GENOMIC DNA]</scope>
    <source>
        <strain evidence="16 17">V144</strain>
    </source>
</reference>
<keyword evidence="5 13" id="KW-0963">Cytoplasm</keyword>
<feature type="binding site" evidence="14">
    <location>
        <position position="188"/>
    </location>
    <ligand>
        <name>ATP</name>
        <dbReference type="ChEBI" id="CHEBI:30616"/>
    </ligand>
</feature>
<evidence type="ECO:0000256" key="13">
    <source>
        <dbReference type="PIRNR" id="PIRNR004930"/>
    </source>
</evidence>
<comment type="subcellular location">
    <subcellularLocation>
        <location evidence="1 13">Cytoplasm</location>
    </subcellularLocation>
</comment>
<dbReference type="InterPro" id="IPR050156">
    <property type="entry name" value="TC-AMP_synthase_SUA5"/>
</dbReference>
<dbReference type="InterPro" id="IPR038385">
    <property type="entry name" value="Sua5/YwlC_C"/>
</dbReference>
<feature type="binding site" evidence="14">
    <location>
        <position position="51"/>
    </location>
    <ligand>
        <name>ATP</name>
        <dbReference type="ChEBI" id="CHEBI:30616"/>
    </ligand>
</feature>
<evidence type="ECO:0000256" key="8">
    <source>
        <dbReference type="ARBA" id="ARBA00022695"/>
    </source>
</evidence>
<feature type="binding site" evidence="14">
    <location>
        <position position="114"/>
    </location>
    <ligand>
        <name>L-threonine</name>
        <dbReference type="ChEBI" id="CHEBI:57926"/>
    </ligand>
</feature>
<dbReference type="FunFam" id="3.90.870.10:FF:000009">
    <property type="entry name" value="Threonylcarbamoyl-AMP synthase, putative"/>
    <property type="match status" value="1"/>
</dbReference>
<dbReference type="Proteomes" id="UP000318704">
    <property type="component" value="Chromosome"/>
</dbReference>
<feature type="binding site" evidence="14">
    <location>
        <position position="28"/>
    </location>
    <ligand>
        <name>L-threonine</name>
        <dbReference type="ChEBI" id="CHEBI:57926"/>
    </ligand>
</feature>
<dbReference type="GO" id="GO:0005737">
    <property type="term" value="C:cytoplasm"/>
    <property type="evidence" value="ECO:0007669"/>
    <property type="project" value="UniProtKB-SubCell"/>
</dbReference>
<evidence type="ECO:0000256" key="7">
    <source>
        <dbReference type="ARBA" id="ARBA00022694"/>
    </source>
</evidence>
<comment type="function">
    <text evidence="13">Required for the formation of a threonylcarbamoyl group on adenosine at position 37 (t(6)A37) in tRNAs that read codons beginning with adenine.</text>
</comment>
<dbReference type="InterPro" id="IPR010923">
    <property type="entry name" value="T(6)A37_SUA5"/>
</dbReference>
<evidence type="ECO:0000256" key="2">
    <source>
        <dbReference type="ARBA" id="ARBA00007663"/>
    </source>
</evidence>
<evidence type="ECO:0000259" key="15">
    <source>
        <dbReference type="PROSITE" id="PS51163"/>
    </source>
</evidence>
<dbReference type="Pfam" id="PF01300">
    <property type="entry name" value="Sua5_yciO_yrdC"/>
    <property type="match status" value="1"/>
</dbReference>
<keyword evidence="8 13" id="KW-0548">Nucleotidyltransferase</keyword>
<evidence type="ECO:0000313" key="16">
    <source>
        <dbReference type="EMBL" id="QDT94718.1"/>
    </source>
</evidence>
<keyword evidence="9 13" id="KW-0547">Nucleotide-binding</keyword>
<dbReference type="NCBIfam" id="TIGR00057">
    <property type="entry name" value="L-threonylcarbamoyladenylate synthase"/>
    <property type="match status" value="1"/>
</dbReference>
<dbReference type="EC" id="2.7.7.87" evidence="3 13"/>
<dbReference type="EMBL" id="CP037920">
    <property type="protein sequence ID" value="QDT94718.1"/>
    <property type="molecule type" value="Genomic_DNA"/>
</dbReference>
<keyword evidence="10 13" id="KW-0067">ATP-binding</keyword>
<keyword evidence="6 13" id="KW-0808">Transferase</keyword>
<proteinExistence type="inferred from homology"/>
<feature type="binding site" evidence="14">
    <location>
        <position position="144"/>
    </location>
    <ligand>
        <name>ATP</name>
        <dbReference type="ChEBI" id="CHEBI:30616"/>
    </ligand>
</feature>
<dbReference type="GO" id="GO:0006450">
    <property type="term" value="P:regulation of translational fidelity"/>
    <property type="evidence" value="ECO:0007669"/>
    <property type="project" value="TreeGrafter"/>
</dbReference>
<evidence type="ECO:0000256" key="11">
    <source>
        <dbReference type="ARBA" id="ARBA00029774"/>
    </source>
</evidence>
<dbReference type="GO" id="GO:0061710">
    <property type="term" value="F:L-threonylcarbamoyladenylate synthase"/>
    <property type="evidence" value="ECO:0007669"/>
    <property type="project" value="UniProtKB-EC"/>
</dbReference>
<dbReference type="GO" id="GO:0000049">
    <property type="term" value="F:tRNA binding"/>
    <property type="evidence" value="ECO:0007669"/>
    <property type="project" value="TreeGrafter"/>
</dbReference>
<dbReference type="KEGG" id="gaw:V144x_01490"/>
<feature type="binding site" evidence="14">
    <location>
        <position position="136"/>
    </location>
    <ligand>
        <name>ATP</name>
        <dbReference type="ChEBI" id="CHEBI:30616"/>
    </ligand>
</feature>
<evidence type="ECO:0000256" key="5">
    <source>
        <dbReference type="ARBA" id="ARBA00022490"/>
    </source>
</evidence>
<name>A0A517VNX8_9PLAN</name>
<dbReference type="AlphaFoldDB" id="A0A517VNX8"/>
<evidence type="ECO:0000313" key="17">
    <source>
        <dbReference type="Proteomes" id="UP000318704"/>
    </source>
</evidence>
<dbReference type="InterPro" id="IPR017945">
    <property type="entry name" value="DHBP_synth_RibB-like_a/b_dom"/>
</dbReference>
<feature type="binding site" evidence="14">
    <location>
        <position position="60"/>
    </location>
    <ligand>
        <name>L-threonine</name>
        <dbReference type="ChEBI" id="CHEBI:57926"/>
    </ligand>
</feature>
<dbReference type="GO" id="GO:0003725">
    <property type="term" value="F:double-stranded RNA binding"/>
    <property type="evidence" value="ECO:0007669"/>
    <property type="project" value="UniProtKB-UniRule"/>
</dbReference>
<evidence type="ECO:0000256" key="4">
    <source>
        <dbReference type="ARBA" id="ARBA00015492"/>
    </source>
</evidence>
<dbReference type="Gene3D" id="3.90.870.10">
    <property type="entry name" value="DHBP synthase"/>
    <property type="match status" value="1"/>
</dbReference>
<feature type="binding site" evidence="14">
    <location>
        <position position="174"/>
    </location>
    <ligand>
        <name>L-threonine</name>
        <dbReference type="ChEBI" id="CHEBI:57926"/>
    </ligand>
</feature>
<dbReference type="InterPro" id="IPR006070">
    <property type="entry name" value="Sua5-like_dom"/>
</dbReference>
<keyword evidence="7 13" id="KW-0819">tRNA processing</keyword>
<dbReference type="Pfam" id="PF03481">
    <property type="entry name" value="Sua5_C"/>
    <property type="match status" value="1"/>
</dbReference>
<feature type="domain" description="YrdC-like" evidence="15">
    <location>
        <begin position="6"/>
        <end position="192"/>
    </location>
</feature>
<dbReference type="InterPro" id="IPR005145">
    <property type="entry name" value="Sua5_C"/>
</dbReference>
<evidence type="ECO:0000256" key="9">
    <source>
        <dbReference type="ARBA" id="ARBA00022741"/>
    </source>
</evidence>
<protein>
    <recommendedName>
        <fullName evidence="4 13">Threonylcarbamoyl-AMP synthase</fullName>
        <shortName evidence="13">TC-AMP synthase</shortName>
        <ecNumber evidence="3 13">2.7.7.87</ecNumber>
    </recommendedName>
    <alternativeName>
        <fullName evidence="11 13">L-threonylcarbamoyladenylate synthase</fullName>
    </alternativeName>
</protein>
<dbReference type="GO" id="GO:0008033">
    <property type="term" value="P:tRNA processing"/>
    <property type="evidence" value="ECO:0007669"/>
    <property type="project" value="UniProtKB-KW"/>
</dbReference>
<dbReference type="PANTHER" id="PTHR17490">
    <property type="entry name" value="SUA5"/>
    <property type="match status" value="1"/>
</dbReference>
<dbReference type="PROSITE" id="PS51163">
    <property type="entry name" value="YRDC"/>
    <property type="match status" value="1"/>
</dbReference>
<dbReference type="GO" id="GO:0005524">
    <property type="term" value="F:ATP binding"/>
    <property type="evidence" value="ECO:0007669"/>
    <property type="project" value="UniProtKB-UniRule"/>
</dbReference>
<comment type="catalytic activity">
    <reaction evidence="12 13">
        <text>L-threonine + hydrogencarbonate + ATP = L-threonylcarbamoyladenylate + diphosphate + H2O</text>
        <dbReference type="Rhea" id="RHEA:36407"/>
        <dbReference type="ChEBI" id="CHEBI:15377"/>
        <dbReference type="ChEBI" id="CHEBI:17544"/>
        <dbReference type="ChEBI" id="CHEBI:30616"/>
        <dbReference type="ChEBI" id="CHEBI:33019"/>
        <dbReference type="ChEBI" id="CHEBI:57926"/>
        <dbReference type="ChEBI" id="CHEBI:73682"/>
        <dbReference type="EC" id="2.7.7.87"/>
    </reaction>
</comment>
<dbReference type="Gene3D" id="3.40.50.11030">
    <property type="entry name" value="Threonylcarbamoyl-AMP synthase, C-terminal domain"/>
    <property type="match status" value="1"/>
</dbReference>
<feature type="binding site" evidence="14">
    <location>
        <position position="134"/>
    </location>
    <ligand>
        <name>L-threonine</name>
        <dbReference type="ChEBI" id="CHEBI:57926"/>
    </ligand>
</feature>
<accession>A0A517VNX8</accession>
<dbReference type="PIRSF" id="PIRSF004930">
    <property type="entry name" value="Tln_factor_SUA5"/>
    <property type="match status" value="1"/>
</dbReference>
<sequence>MKCVISQDIKAGAKLIRDGELVAFATETVYGLGANALNPEAVAQIFEVKQRPYFDPLIVHISNVAQLENITLGLSEHARKLADRFWPGPLTLVLPKKKVIPDLVTAGLESVAVRIPAHPVARELLETTNLPIAAPSANKFGNLSPTQAKHVEEQLGSEIKLILDGGPCSVGVESTVIQCAEGSPILLRPGGVSLEEIESCIGEVQIARIEDHAETNSPLSPGMLPKHYAPKTRLFIVNNSDEIPKTGRNGLLSLYPIEETCLRGYQFSAKEILSPAGDLKLAACKFFTALRNLDKAEIDNIIALRMPEKGLGRTINNRLERASSS</sequence>
<evidence type="ECO:0000256" key="3">
    <source>
        <dbReference type="ARBA" id="ARBA00012584"/>
    </source>
</evidence>
<gene>
    <name evidence="16" type="primary">ywlC</name>
    <name evidence="16" type="ORF">V144x_01490</name>
</gene>